<evidence type="ECO:0000256" key="6">
    <source>
        <dbReference type="PROSITE-ProRule" id="PRU01362"/>
    </source>
</evidence>
<dbReference type="Proteomes" id="UP000823612">
    <property type="component" value="Unassembled WGS sequence"/>
</dbReference>
<evidence type="ECO:0000256" key="1">
    <source>
        <dbReference type="ARBA" id="ARBA00022649"/>
    </source>
</evidence>
<comment type="caution">
    <text evidence="6">Lacks conserved residue(s) required for the propagation of feature annotation.</text>
</comment>
<keyword evidence="4" id="KW-0548">Nucleotidyltransferase</keyword>
<comment type="similarity">
    <text evidence="6">Belongs to the DarT ADP-ribosyltransferase family.</text>
</comment>
<evidence type="ECO:0000256" key="3">
    <source>
        <dbReference type="ARBA" id="ARBA00022679"/>
    </source>
</evidence>
<keyword evidence="5 6" id="KW-0238">DNA-binding</keyword>
<evidence type="ECO:0000256" key="4">
    <source>
        <dbReference type="ARBA" id="ARBA00022695"/>
    </source>
</evidence>
<dbReference type="GO" id="GO:0016757">
    <property type="term" value="F:glycosyltransferase activity"/>
    <property type="evidence" value="ECO:0007669"/>
    <property type="project" value="UniProtKB-KW"/>
</dbReference>
<evidence type="ECO:0000313" key="8">
    <source>
        <dbReference type="EMBL" id="MBO8432629.1"/>
    </source>
</evidence>
<organism evidence="8 9">
    <name type="scientific">Candidatus Pullibacteroides excrementavium</name>
    <dbReference type="NCBI Taxonomy" id="2840905"/>
    <lineage>
        <taxon>Bacteria</taxon>
        <taxon>Pseudomonadati</taxon>
        <taxon>Bacteroidota</taxon>
        <taxon>Bacteroidia</taxon>
        <taxon>Bacteroidales</taxon>
        <taxon>Candidatus Pullibacteroides</taxon>
    </lineage>
</organism>
<name>A0A9D9DWP4_9BACT</name>
<dbReference type="EMBL" id="JADIMZ010000074">
    <property type="protein sequence ID" value="MBO8432629.1"/>
    <property type="molecule type" value="Genomic_DNA"/>
</dbReference>
<comment type="caution">
    <text evidence="8">The sequence shown here is derived from an EMBL/GenBank/DDBJ whole genome shotgun (WGS) entry which is preliminary data.</text>
</comment>
<evidence type="ECO:0000256" key="2">
    <source>
        <dbReference type="ARBA" id="ARBA00022676"/>
    </source>
</evidence>
<dbReference type="InterPro" id="IPR029494">
    <property type="entry name" value="DarT"/>
</dbReference>
<keyword evidence="1 6" id="KW-1277">Toxin-antitoxin system</keyword>
<feature type="domain" description="DarT" evidence="7">
    <location>
        <begin position="1158"/>
        <end position="1405"/>
    </location>
</feature>
<proteinExistence type="inferred from homology"/>
<keyword evidence="2" id="KW-0328">Glycosyltransferase</keyword>
<evidence type="ECO:0000313" key="9">
    <source>
        <dbReference type="Proteomes" id="UP000823612"/>
    </source>
</evidence>
<reference evidence="8" key="2">
    <citation type="journal article" date="2021" name="PeerJ">
        <title>Extensive microbial diversity within the chicken gut microbiome revealed by metagenomics and culture.</title>
        <authorList>
            <person name="Gilroy R."/>
            <person name="Ravi A."/>
            <person name="Getino M."/>
            <person name="Pursley I."/>
            <person name="Horton D.L."/>
            <person name="Alikhan N.F."/>
            <person name="Baker D."/>
            <person name="Gharbi K."/>
            <person name="Hall N."/>
            <person name="Watson M."/>
            <person name="Adriaenssens E.M."/>
            <person name="Foster-Nyarko E."/>
            <person name="Jarju S."/>
            <person name="Secka A."/>
            <person name="Antonio M."/>
            <person name="Oren A."/>
            <person name="Chaudhuri R.R."/>
            <person name="La Ragione R."/>
            <person name="Hildebrand F."/>
            <person name="Pallen M.J."/>
        </authorList>
    </citation>
    <scope>NUCLEOTIDE SEQUENCE</scope>
    <source>
        <strain evidence="8">2889</strain>
    </source>
</reference>
<reference evidence="8" key="1">
    <citation type="submission" date="2020-10" db="EMBL/GenBank/DDBJ databases">
        <authorList>
            <person name="Gilroy R."/>
        </authorList>
    </citation>
    <scope>NUCLEOTIDE SEQUENCE</scope>
    <source>
        <strain evidence="8">2889</strain>
    </source>
</reference>
<dbReference type="GO" id="GO:0003677">
    <property type="term" value="F:DNA binding"/>
    <property type="evidence" value="ECO:0007669"/>
    <property type="project" value="UniProtKB-UniRule"/>
</dbReference>
<dbReference type="PROSITE" id="PS52018">
    <property type="entry name" value="DART"/>
    <property type="match status" value="1"/>
</dbReference>
<evidence type="ECO:0000259" key="7">
    <source>
        <dbReference type="PROSITE" id="PS52018"/>
    </source>
</evidence>
<protein>
    <submittedName>
        <fullName evidence="8">DUF4433 domain-containing protein</fullName>
    </submittedName>
</protein>
<keyword evidence="3" id="KW-0808">Transferase</keyword>
<dbReference type="GO" id="GO:0016779">
    <property type="term" value="F:nucleotidyltransferase activity"/>
    <property type="evidence" value="ECO:0007669"/>
    <property type="project" value="UniProtKB-KW"/>
</dbReference>
<accession>A0A9D9DWP4</accession>
<sequence length="1494" mass="175482">MENQTYNNLIYRSIEEDRQLRSLLLKTRSCTVEYYTIHKLEPLDILVGELLLESENTQLECVALGRTLGFDVDAQPENGMYYDEAENNLFHKFLNSVQEWGIIDVDKENGLITLTTLGKVCLQNKEKYKFFTAQTNALEFEYLKAADGGIVSLYPFHSELGLSLPLDHAKTLNYEDCLCEVISSETDDVLVNNLKLQFPEGICVYKAEQTNYLGVKPIKLDIELYERAGKYSLNFISAGNSCPVLNALFELEINADAKERKVEQGLYYRLVNNPDIILDYKALQPFEDIIEVDRLIEDSRLVWTDPQLLQLIISQCDADRWHSLSKHCDVEVLKNIIPDHIQDLDWGVLTLRLDSQYISTHSMDYPWDKYTLFARTPVEKELIQKFLVEHSFPEGKDDDQWDWDDVLPIVDMDFITQHLSDIPFDLTDITKELDDTQRQYIVTNPDARWDWQFVVTEYPIDFIVSNIAVLYSHINMQILVQRIFADNELARLYATSQPLKDSIRASGLPLRFNANSLGFVWTDEIIDFFESCGLISWPSTIYQSGFECNPNLVWDADFFQRYSDKVTTPQGYRWVSRRVTDLAIVDNNPIFQWNKIALSQNPTICHNLAFITSHWDVVDAATIIMCCDTAMLNELFLSLSAKAMVGQLLATSLDIQKRLIANLSTENILNSYSEGWNKTLFTESICQSVDLTTLDEVAWYEMLDWEYLTANLPIADIQSNINKYADKWNHTVFANRITGKELLADNFLETYAEVISGQNLTEEIWPVITCKFTANELISLVEEYSDEQYRWDYAHMYELADFPAKEYIEQHTENVRWTEFSASAAANRLFSKTGANKTQSLWLRIYEDMLNNDGYQWDFNKLTKQPNILKLPKLFLLKKEWDWEYISEHATWISALEGRNYYFNLFADSLDFGKLSHRTDIELTEKVIERYDKKKRWDWDALVQNESINFSFEYIDKHEDKPWNWHFLAHRKGLPFDVVLSHKEKDWDWHYLSTLDIFVPSVDLLTYLAEHNHEIDWNSVSKNKELTGDVIDTFKDKINWNVFVNRCPALLSIATVDFLKKYKEAISWDDFNERLGVDIETEMLQEFANRLNWRFVSQSQKIKFTEELVRKYEDKWFWSELMQNIKFKEDIPDFENIFANHRSIVTFTDRIKEYHRNPCIYHFTHFYNAIDVIRSRKILSRNRAEELGLLKYDSAGSVVFRSSKAHKFARFYFRPCTPTQYYNEALGADSKLGEYRTKWYKNRYGEWESTREWKSKYPKAVGLGLPKCPVPVFFKFDIDEVLAKIPEKCYYSDRNMQSDTPNVYQIIVKPESLELEYLYSTMQDAYITAKSSGKYNREVHLNEMSKVMRYSQQEFLVMSEFDFSEIKSLQIICYDNSYTELLKQIFADDPISEKIVADDDENLFERENRRLYLSSSEDNVRLSTDFEDEYYFNITSEKMSEVKFDLSACEVIYDTTNELRLKGSIAWKKTDIPFNISFVDPKARTKEWIVYQNI</sequence>
<evidence type="ECO:0000256" key="5">
    <source>
        <dbReference type="ARBA" id="ARBA00023125"/>
    </source>
</evidence>
<gene>
    <name evidence="8" type="ORF">IAB08_04995</name>
</gene>